<reference evidence="1 2" key="1">
    <citation type="submission" date="2019-03" db="EMBL/GenBank/DDBJ databases">
        <title>Single cell metagenomics reveals metabolic interactions within the superorganism composed of flagellate Streblomastix strix and complex community of Bacteroidetes bacteria on its surface.</title>
        <authorList>
            <person name="Treitli S.C."/>
            <person name="Kolisko M."/>
            <person name="Husnik F."/>
            <person name="Keeling P."/>
            <person name="Hampl V."/>
        </authorList>
    </citation>
    <scope>NUCLEOTIDE SEQUENCE [LARGE SCALE GENOMIC DNA]</scope>
    <source>
        <strain evidence="1">ST1C</strain>
    </source>
</reference>
<evidence type="ECO:0000313" key="2">
    <source>
        <dbReference type="Proteomes" id="UP000324800"/>
    </source>
</evidence>
<dbReference type="Proteomes" id="UP000324800">
    <property type="component" value="Unassembled WGS sequence"/>
</dbReference>
<organism evidence="1 2">
    <name type="scientific">Streblomastix strix</name>
    <dbReference type="NCBI Taxonomy" id="222440"/>
    <lineage>
        <taxon>Eukaryota</taxon>
        <taxon>Metamonada</taxon>
        <taxon>Preaxostyla</taxon>
        <taxon>Oxymonadida</taxon>
        <taxon>Streblomastigidae</taxon>
        <taxon>Streblomastix</taxon>
    </lineage>
</organism>
<dbReference type="EMBL" id="SNRW01048004">
    <property type="protein sequence ID" value="KAA6314133.1"/>
    <property type="molecule type" value="Genomic_DNA"/>
</dbReference>
<dbReference type="AlphaFoldDB" id="A0A5J4Q0K9"/>
<comment type="caution">
    <text evidence="1">The sequence shown here is derived from an EMBL/GenBank/DDBJ whole genome shotgun (WGS) entry which is preliminary data.</text>
</comment>
<name>A0A5J4Q0K9_9EUKA</name>
<accession>A0A5J4Q0K9</accession>
<proteinExistence type="predicted"/>
<sequence length="108" mass="12441">MVTRTSGHKGVIRQDIQAQRLMENIIIDLNKASQMSLCSFRDMPDMSTQQLMNGYPFKEKRIQICIQTQYEWSKMKMTTTTITMITVMATTVIIDTKESETTVIISQI</sequence>
<protein>
    <submittedName>
        <fullName evidence="1">Uncharacterized protein</fullName>
    </submittedName>
</protein>
<gene>
    <name evidence="1" type="ORF">EZS28_055635</name>
</gene>
<evidence type="ECO:0000313" key="1">
    <source>
        <dbReference type="EMBL" id="KAA6314133.1"/>
    </source>
</evidence>